<sequence length="659" mass="74485">MCSARPLVRAPALLARSRAPYRRVRRPLDTVLNNLAARTSGRVQRYQVTGRVSRLPHGTGAVLSFGKDWASARPVTFKSKQLSPAEKNYPTHDKELLAIVRALHKWRNDLLGAEFEVFTDHRTLEFLNKQQNLSKKQLQWQEFLADFNFSIKYIGGEDNTVADALSQQFSSDAPSVVAPVLTVSTDSELLHSIKTGYKDDLWCSKLLVDGIKVAGVSKRSGLLFVADRLVIPHIASFCESIFRLAHDSLGHFGAMKSYEALCDSFYWPNMRRDLERAYIPGCVECQRNKALTSKPASLLHSLPVPDDCLQDIALDFMGPLPPDEGFNYLLTITDRLGADIRLIPCRKDVTAERVAALFFDHWHCENGLPRTITSDRDKLFVSRFWSALHELTGVKLRLSSSFHPETDGSSERTNKTVIQCLRFYVDRHQKGWVFHLLCYVSVSPCVMPPMVESPPSDVPIAAVDIVSRLTDLTAEAKDNLLAAKISQTIQVNAHRRPDQEFAIVVRANPEKSSYTLNMPNAENIFPTFHSSLLRPFVENDGNLFPSRNLERPAAVAGDSGDDEYFVDEIIDEKRGRRGMEYLVSFRGYGDKENCWLPRREVEELEALDRWLASWPNVDGAVLRRRRTKKTKILAATVLSFLECLPDDIVFTWDSSTPFL</sequence>
<accession>A0ACB7IGT9</accession>
<dbReference type="Proteomes" id="UP000824881">
    <property type="component" value="Unassembled WGS sequence"/>
</dbReference>
<dbReference type="EMBL" id="WQMT02000011">
    <property type="protein sequence ID" value="KAG9217547.1"/>
    <property type="molecule type" value="Genomic_DNA"/>
</dbReference>
<keyword evidence="2" id="KW-1185">Reference proteome</keyword>
<evidence type="ECO:0000313" key="2">
    <source>
        <dbReference type="Proteomes" id="UP000824881"/>
    </source>
</evidence>
<gene>
    <name evidence="1" type="ORF">CCMSSC00406_0008474</name>
</gene>
<protein>
    <submittedName>
        <fullName evidence="1">Uncharacterized protein</fullName>
    </submittedName>
</protein>
<name>A0ACB7IGT9_PLECO</name>
<organism evidence="1 2">
    <name type="scientific">Pleurotus cornucopiae</name>
    <name type="common">Cornucopia mushroom</name>
    <dbReference type="NCBI Taxonomy" id="5321"/>
    <lineage>
        <taxon>Eukaryota</taxon>
        <taxon>Fungi</taxon>
        <taxon>Dikarya</taxon>
        <taxon>Basidiomycota</taxon>
        <taxon>Agaricomycotina</taxon>
        <taxon>Agaricomycetes</taxon>
        <taxon>Agaricomycetidae</taxon>
        <taxon>Agaricales</taxon>
        <taxon>Pleurotineae</taxon>
        <taxon>Pleurotaceae</taxon>
        <taxon>Pleurotus</taxon>
    </lineage>
</organism>
<evidence type="ECO:0000313" key="1">
    <source>
        <dbReference type="EMBL" id="KAG9217547.1"/>
    </source>
</evidence>
<comment type="caution">
    <text evidence="1">The sequence shown here is derived from an EMBL/GenBank/DDBJ whole genome shotgun (WGS) entry which is preliminary data.</text>
</comment>
<reference evidence="1 2" key="1">
    <citation type="journal article" date="2021" name="Appl. Environ. Microbiol.">
        <title>Genetic linkage and physical mapping for an oyster mushroom Pleurotus cornucopiae and QTL analysis for the trait cap color.</title>
        <authorList>
            <person name="Zhang Y."/>
            <person name="Gao W."/>
            <person name="Sonnenberg A."/>
            <person name="Chen Q."/>
            <person name="Zhang J."/>
            <person name="Huang C."/>
        </authorList>
    </citation>
    <scope>NUCLEOTIDE SEQUENCE [LARGE SCALE GENOMIC DNA]</scope>
    <source>
        <strain evidence="1">CCMSSC00406</strain>
    </source>
</reference>
<proteinExistence type="predicted"/>